<dbReference type="EMBL" id="BMAW01082160">
    <property type="protein sequence ID" value="GFU27771.1"/>
    <property type="molecule type" value="Genomic_DNA"/>
</dbReference>
<accession>A0A8X6QI04</accession>
<gene>
    <name evidence="2" type="ORF">NPIL_307801</name>
</gene>
<keyword evidence="1" id="KW-1133">Transmembrane helix</keyword>
<reference evidence="2" key="1">
    <citation type="submission" date="2020-08" db="EMBL/GenBank/DDBJ databases">
        <title>Multicomponent nature underlies the extraordinary mechanical properties of spider dragline silk.</title>
        <authorList>
            <person name="Kono N."/>
            <person name="Nakamura H."/>
            <person name="Mori M."/>
            <person name="Yoshida Y."/>
            <person name="Ohtoshi R."/>
            <person name="Malay A.D."/>
            <person name="Moran D.A.P."/>
            <person name="Tomita M."/>
            <person name="Numata K."/>
            <person name="Arakawa K."/>
        </authorList>
    </citation>
    <scope>NUCLEOTIDE SEQUENCE</scope>
</reference>
<dbReference type="Proteomes" id="UP000887013">
    <property type="component" value="Unassembled WGS sequence"/>
</dbReference>
<comment type="caution">
    <text evidence="2">The sequence shown here is derived from an EMBL/GenBank/DDBJ whole genome shotgun (WGS) entry which is preliminary data.</text>
</comment>
<feature type="transmembrane region" description="Helical" evidence="1">
    <location>
        <begin position="16"/>
        <end position="33"/>
    </location>
</feature>
<keyword evidence="3" id="KW-1185">Reference proteome</keyword>
<evidence type="ECO:0000313" key="2">
    <source>
        <dbReference type="EMBL" id="GFU27771.1"/>
    </source>
</evidence>
<evidence type="ECO:0000313" key="3">
    <source>
        <dbReference type="Proteomes" id="UP000887013"/>
    </source>
</evidence>
<dbReference type="AlphaFoldDB" id="A0A8X6QI04"/>
<sequence length="195" mass="21879">MILLILCAHRATTPPFILSSRIFLIFILILYITKCLTLTIPHRLVWVPNPLTLHHLITLLHQLRFGQGKKSYKYATVLRPLQANAKFALPLLVLFRDSKYTSLNTNLVTREEKRCKPLRTFVDSLIADCQTVNSTLALSPSVLNFSIPENFTYHVCVPPSLHSPPDVVNTGSSPDSLLSTTCSTIPLLPPQTQHL</sequence>
<keyword evidence="1" id="KW-0472">Membrane</keyword>
<evidence type="ECO:0000256" key="1">
    <source>
        <dbReference type="SAM" id="Phobius"/>
    </source>
</evidence>
<keyword evidence="1" id="KW-0812">Transmembrane</keyword>
<organism evidence="2 3">
    <name type="scientific">Nephila pilipes</name>
    <name type="common">Giant wood spider</name>
    <name type="synonym">Nephila maculata</name>
    <dbReference type="NCBI Taxonomy" id="299642"/>
    <lineage>
        <taxon>Eukaryota</taxon>
        <taxon>Metazoa</taxon>
        <taxon>Ecdysozoa</taxon>
        <taxon>Arthropoda</taxon>
        <taxon>Chelicerata</taxon>
        <taxon>Arachnida</taxon>
        <taxon>Araneae</taxon>
        <taxon>Araneomorphae</taxon>
        <taxon>Entelegynae</taxon>
        <taxon>Araneoidea</taxon>
        <taxon>Nephilidae</taxon>
        <taxon>Nephila</taxon>
    </lineage>
</organism>
<protein>
    <submittedName>
        <fullName evidence="2">Uncharacterized protein</fullName>
    </submittedName>
</protein>
<name>A0A8X6QI04_NEPPI</name>
<proteinExistence type="predicted"/>